<keyword evidence="5" id="KW-0092">Biotin</keyword>
<evidence type="ECO:0000256" key="2">
    <source>
        <dbReference type="ARBA" id="ARBA00022598"/>
    </source>
</evidence>
<dbReference type="PROSITE" id="PS00867">
    <property type="entry name" value="CPSASE_2"/>
    <property type="match status" value="1"/>
</dbReference>
<proteinExistence type="predicted"/>
<dbReference type="InterPro" id="IPR005479">
    <property type="entry name" value="CPAse_ATP-bd"/>
</dbReference>
<dbReference type="InterPro" id="IPR016185">
    <property type="entry name" value="PreATP-grasp_dom_sf"/>
</dbReference>
<dbReference type="SUPFAM" id="SSF52440">
    <property type="entry name" value="PreATP-grasp domain"/>
    <property type="match status" value="1"/>
</dbReference>
<dbReference type="InterPro" id="IPR005481">
    <property type="entry name" value="BC-like_N"/>
</dbReference>
<protein>
    <recommendedName>
        <fullName evidence="1">biotin carboxylase</fullName>
        <ecNumber evidence="1">6.3.4.14</ecNumber>
    </recommendedName>
</protein>
<dbReference type="InterPro" id="IPR005482">
    <property type="entry name" value="Biotin_COase_C"/>
</dbReference>
<sequence>MFARVLIANRGEIACRIIDTCRRMGIETVAVHSDADAGSRHVRMADRAYPIGPAPVTQSYLNVERLLEAARASGAEAVHPGYGLLSEQARFARSVLGAGLTWIGPQPEVMEEMADKLAARRRMEAAGLPVVPASGPLASAGEAMEAAASLGYPVMLKAVAGGGGIGMERVGEPAALAPAFERARSRAQAYFGDGTVYLERLLERPRHVEIQVLGDHHGHVIHLGGRDCSLQRRHQKVIEEAPPPELAPDLARALEEAALRAVRELGYRNSGTLEFLVEGGRFAFLEMNTRLQVEHPVTEAITGVDLVEQQLRVAAGEPLALTQDQVAPRGHAVEARLYAEDPERFLPRPGTVTGLSWPRGEGVRVDHGLVEGYGVTPYYDPLLAKIVAWGKSRAEAIERLVGALQETRVDGLVTNREALLRVLTHTRFRAGAVDTALFESVGGRGER</sequence>
<dbReference type="InterPro" id="IPR011761">
    <property type="entry name" value="ATP-grasp"/>
</dbReference>
<dbReference type="KEGG" id="lpil:LIP_3214"/>
<reference evidence="10" key="1">
    <citation type="submission" date="2015-07" db="EMBL/GenBank/DDBJ databases">
        <title>Complete genome sequence and phylogenetic analysis of Limnochorda pilosa.</title>
        <authorList>
            <person name="Watanabe M."/>
            <person name="Kojima H."/>
            <person name="Fukui M."/>
        </authorList>
    </citation>
    <scope>NUCLEOTIDE SEQUENCE [LARGE SCALE GENOMIC DNA]</scope>
    <source>
        <strain evidence="10">HC45</strain>
    </source>
</reference>
<name>A0A0K2SPK4_LIMPI</name>
<dbReference type="Proteomes" id="UP000065807">
    <property type="component" value="Chromosome"/>
</dbReference>
<dbReference type="EMBL" id="AP014924">
    <property type="protein sequence ID" value="BAS29031.1"/>
    <property type="molecule type" value="Genomic_DNA"/>
</dbReference>
<dbReference type="InterPro" id="IPR050856">
    <property type="entry name" value="Biotin_carboxylase_complex"/>
</dbReference>
<dbReference type="SMART" id="SM00878">
    <property type="entry name" value="Biotin_carb_C"/>
    <property type="match status" value="1"/>
</dbReference>
<feature type="domain" description="Biotin carboxylation" evidence="8">
    <location>
        <begin position="1"/>
        <end position="443"/>
    </location>
</feature>
<dbReference type="EC" id="6.3.4.14" evidence="1"/>
<keyword evidence="10" id="KW-1185">Reference proteome</keyword>
<feature type="domain" description="ATP-grasp" evidence="7">
    <location>
        <begin position="120"/>
        <end position="315"/>
    </location>
</feature>
<dbReference type="GO" id="GO:0004075">
    <property type="term" value="F:biotin carboxylase activity"/>
    <property type="evidence" value="ECO:0007669"/>
    <property type="project" value="UniProtKB-EC"/>
</dbReference>
<evidence type="ECO:0000313" key="9">
    <source>
        <dbReference type="EMBL" id="BAS29031.1"/>
    </source>
</evidence>
<dbReference type="STRING" id="1555112.LIP_3214"/>
<keyword evidence="2" id="KW-0436">Ligase</keyword>
<dbReference type="Pfam" id="PF02786">
    <property type="entry name" value="CPSase_L_D2"/>
    <property type="match status" value="1"/>
</dbReference>
<dbReference type="PROSITE" id="PS50975">
    <property type="entry name" value="ATP_GRASP"/>
    <property type="match status" value="1"/>
</dbReference>
<evidence type="ECO:0000256" key="6">
    <source>
        <dbReference type="PROSITE-ProRule" id="PRU00409"/>
    </source>
</evidence>
<keyword evidence="4 6" id="KW-0067">ATP-binding</keyword>
<dbReference type="Pfam" id="PF02785">
    <property type="entry name" value="Biotin_carb_C"/>
    <property type="match status" value="1"/>
</dbReference>
<evidence type="ECO:0000256" key="4">
    <source>
        <dbReference type="ARBA" id="ARBA00022840"/>
    </source>
</evidence>
<dbReference type="PANTHER" id="PTHR18866:SF33">
    <property type="entry name" value="METHYLCROTONOYL-COA CARBOXYLASE SUBUNIT ALPHA, MITOCHONDRIAL-RELATED"/>
    <property type="match status" value="1"/>
</dbReference>
<dbReference type="Gene3D" id="3.30.470.20">
    <property type="entry name" value="ATP-grasp fold, B domain"/>
    <property type="match status" value="1"/>
</dbReference>
<dbReference type="SUPFAM" id="SSF56059">
    <property type="entry name" value="Glutathione synthetase ATP-binding domain-like"/>
    <property type="match status" value="1"/>
</dbReference>
<dbReference type="GO" id="GO:0005524">
    <property type="term" value="F:ATP binding"/>
    <property type="evidence" value="ECO:0007669"/>
    <property type="project" value="UniProtKB-UniRule"/>
</dbReference>
<evidence type="ECO:0000256" key="5">
    <source>
        <dbReference type="ARBA" id="ARBA00023267"/>
    </source>
</evidence>
<dbReference type="OrthoDB" id="9807469at2"/>
<dbReference type="Pfam" id="PF00289">
    <property type="entry name" value="Biotin_carb_N"/>
    <property type="match status" value="1"/>
</dbReference>
<dbReference type="PATRIC" id="fig|1555112.3.peg.3252"/>
<keyword evidence="3 6" id="KW-0547">Nucleotide-binding</keyword>
<dbReference type="SUPFAM" id="SSF51246">
    <property type="entry name" value="Rudiment single hybrid motif"/>
    <property type="match status" value="1"/>
</dbReference>
<evidence type="ECO:0000259" key="8">
    <source>
        <dbReference type="PROSITE" id="PS50979"/>
    </source>
</evidence>
<reference evidence="10" key="2">
    <citation type="journal article" date="2016" name="Int. J. Syst. Evol. Microbiol.">
        <title>Complete genome sequence and cell structure of Limnochorda pilosa, a Gram-negative spore-former within the phylum Firmicutes.</title>
        <authorList>
            <person name="Watanabe M."/>
            <person name="Kojima H."/>
            <person name="Fukui M."/>
        </authorList>
    </citation>
    <scope>NUCLEOTIDE SEQUENCE [LARGE SCALE GENOMIC DNA]</scope>
    <source>
        <strain evidence="10">HC45</strain>
    </source>
</reference>
<dbReference type="InterPro" id="IPR011764">
    <property type="entry name" value="Biotin_carboxylation_dom"/>
</dbReference>
<evidence type="ECO:0000313" key="10">
    <source>
        <dbReference type="Proteomes" id="UP000065807"/>
    </source>
</evidence>
<accession>A0A0K2SPK4</accession>
<gene>
    <name evidence="9" type="ORF">LIP_3214</name>
</gene>
<dbReference type="InterPro" id="IPR011054">
    <property type="entry name" value="Rudment_hybrid_motif"/>
</dbReference>
<dbReference type="RefSeq" id="WP_068140256.1">
    <property type="nucleotide sequence ID" value="NZ_AP014924.1"/>
</dbReference>
<dbReference type="GO" id="GO:0046872">
    <property type="term" value="F:metal ion binding"/>
    <property type="evidence" value="ECO:0007669"/>
    <property type="project" value="InterPro"/>
</dbReference>
<dbReference type="FunFam" id="3.40.50.20:FF:000010">
    <property type="entry name" value="Propionyl-CoA carboxylase subunit alpha"/>
    <property type="match status" value="1"/>
</dbReference>
<organism evidence="9 10">
    <name type="scientific">Limnochorda pilosa</name>
    <dbReference type="NCBI Taxonomy" id="1555112"/>
    <lineage>
        <taxon>Bacteria</taxon>
        <taxon>Bacillati</taxon>
        <taxon>Bacillota</taxon>
        <taxon>Limnochordia</taxon>
        <taxon>Limnochordales</taxon>
        <taxon>Limnochordaceae</taxon>
        <taxon>Limnochorda</taxon>
    </lineage>
</organism>
<dbReference type="AlphaFoldDB" id="A0A0K2SPK4"/>
<dbReference type="PROSITE" id="PS50979">
    <property type="entry name" value="BC"/>
    <property type="match status" value="1"/>
</dbReference>
<evidence type="ECO:0000256" key="1">
    <source>
        <dbReference type="ARBA" id="ARBA00013263"/>
    </source>
</evidence>
<evidence type="ECO:0000256" key="3">
    <source>
        <dbReference type="ARBA" id="ARBA00022741"/>
    </source>
</evidence>
<evidence type="ECO:0000259" key="7">
    <source>
        <dbReference type="PROSITE" id="PS50975"/>
    </source>
</evidence>
<dbReference type="PANTHER" id="PTHR18866">
    <property type="entry name" value="CARBOXYLASE:PYRUVATE/ACETYL-COA/PROPIONYL-COA CARBOXYLASE"/>
    <property type="match status" value="1"/>
</dbReference>